<dbReference type="KEGG" id="sgn:SGRA_0389"/>
<protein>
    <recommendedName>
        <fullName evidence="3">Lipoprotein</fullName>
    </recommendedName>
</protein>
<name>H6L8Z2_SAPGL</name>
<reference evidence="1 2" key="1">
    <citation type="journal article" date="2012" name="Stand. Genomic Sci.">
        <title>Complete genome sequencing and analysis of Saprospira grandis str. Lewin, a predatory marine bacterium.</title>
        <authorList>
            <person name="Saw J.H."/>
            <person name="Yuryev A."/>
            <person name="Kanbe M."/>
            <person name="Hou S."/>
            <person name="Young A.G."/>
            <person name="Aizawa S."/>
            <person name="Alam M."/>
        </authorList>
    </citation>
    <scope>NUCLEOTIDE SEQUENCE [LARGE SCALE GENOMIC DNA]</scope>
    <source>
        <strain evidence="1 2">Lewin</strain>
    </source>
</reference>
<keyword evidence="2" id="KW-1185">Reference proteome</keyword>
<dbReference type="STRING" id="984262.SGRA_0389"/>
<accession>H6L8Z2</accession>
<dbReference type="EMBL" id="CP002831">
    <property type="protein sequence ID" value="AFC23128.1"/>
    <property type="molecule type" value="Genomic_DNA"/>
</dbReference>
<evidence type="ECO:0000313" key="1">
    <source>
        <dbReference type="EMBL" id="AFC23128.1"/>
    </source>
</evidence>
<organism evidence="1 2">
    <name type="scientific">Saprospira grandis (strain Lewin)</name>
    <dbReference type="NCBI Taxonomy" id="984262"/>
    <lineage>
        <taxon>Bacteria</taxon>
        <taxon>Pseudomonadati</taxon>
        <taxon>Bacteroidota</taxon>
        <taxon>Saprospiria</taxon>
        <taxon>Saprospirales</taxon>
        <taxon>Saprospiraceae</taxon>
        <taxon>Saprospira</taxon>
    </lineage>
</organism>
<sequence>MKNLVVYFFLALGLIACQTAPRAVQKGAEYFNLPAYFKAEAQRLKEEAPAYQKVIWAKGEIDSISGETLDWEKELAIFGREQLHEPAVREDYQRDSITLENGYEIRYQSLIEKRNLQRLVLEYGPKKELQSLQLSLRQNNTVYAGQSELRYWPKKGYQLHKDQKVVAFDSAQYRLHLHFLAH</sequence>
<dbReference type="Proteomes" id="UP000007519">
    <property type="component" value="Chromosome"/>
</dbReference>
<dbReference type="HOGENOM" id="CLU_121883_1_0_10"/>
<evidence type="ECO:0000313" key="2">
    <source>
        <dbReference type="Proteomes" id="UP000007519"/>
    </source>
</evidence>
<proteinExistence type="predicted"/>
<dbReference type="OrthoDB" id="794757at2"/>
<gene>
    <name evidence="1" type="ordered locus">SGRA_0389</name>
</gene>
<dbReference type="AlphaFoldDB" id="H6L8Z2"/>
<evidence type="ECO:0008006" key="3">
    <source>
        <dbReference type="Google" id="ProtNLM"/>
    </source>
</evidence>
<dbReference type="PROSITE" id="PS51257">
    <property type="entry name" value="PROKAR_LIPOPROTEIN"/>
    <property type="match status" value="1"/>
</dbReference>